<dbReference type="OrthoDB" id="3180714at2759"/>
<dbReference type="VEuPathDB" id="AmoebaDB:DICPUDRAFT_77728"/>
<dbReference type="InterPro" id="IPR058535">
    <property type="entry name" value="MafB19-deam"/>
</dbReference>
<dbReference type="InParanoid" id="F0ZHG1"/>
<keyword evidence="6" id="KW-1185">Reference proteome</keyword>
<dbReference type="Proteomes" id="UP000001064">
    <property type="component" value="Unassembled WGS sequence"/>
</dbReference>
<organism evidence="5 6">
    <name type="scientific">Dictyostelium purpureum</name>
    <name type="common">Slime mold</name>
    <dbReference type="NCBI Taxonomy" id="5786"/>
    <lineage>
        <taxon>Eukaryota</taxon>
        <taxon>Amoebozoa</taxon>
        <taxon>Evosea</taxon>
        <taxon>Eumycetozoa</taxon>
        <taxon>Dictyostelia</taxon>
        <taxon>Dictyosteliales</taxon>
        <taxon>Dictyosteliaceae</taxon>
        <taxon>Dictyostelium</taxon>
    </lineage>
</organism>
<feature type="compositionally biased region" description="Polar residues" evidence="3">
    <location>
        <begin position="63"/>
        <end position="75"/>
    </location>
</feature>
<dbReference type="KEGG" id="dpp:DICPUDRAFT_77728"/>
<gene>
    <name evidence="5" type="ORF">DICPUDRAFT_77728</name>
</gene>
<dbReference type="GeneID" id="10500278"/>
<dbReference type="GO" id="GO:0002100">
    <property type="term" value="P:tRNA wobble adenosine to inosine editing"/>
    <property type="evidence" value="ECO:0007669"/>
    <property type="project" value="InterPro"/>
</dbReference>
<dbReference type="SUPFAM" id="SSF53927">
    <property type="entry name" value="Cytidine deaminase-like"/>
    <property type="match status" value="1"/>
</dbReference>
<dbReference type="CDD" id="cd01285">
    <property type="entry name" value="nucleoside_deaminase"/>
    <property type="match status" value="1"/>
</dbReference>
<dbReference type="EMBL" id="GL871021">
    <property type="protein sequence ID" value="EGC36609.1"/>
    <property type="molecule type" value="Genomic_DNA"/>
</dbReference>
<evidence type="ECO:0000259" key="4">
    <source>
        <dbReference type="PROSITE" id="PS51747"/>
    </source>
</evidence>
<accession>F0ZHG1</accession>
<dbReference type="GO" id="GO:0046872">
    <property type="term" value="F:metal ion binding"/>
    <property type="evidence" value="ECO:0007669"/>
    <property type="project" value="UniProtKB-KW"/>
</dbReference>
<feature type="compositionally biased region" description="Basic and acidic residues" evidence="3">
    <location>
        <begin position="1"/>
        <end position="18"/>
    </location>
</feature>
<dbReference type="PANTHER" id="PTHR11079:SF156">
    <property type="entry name" value="INACTIVE TRNA-SPECIFIC ADENOSINE DEAMINASE-LIKE PROTEIN 3-RELATED"/>
    <property type="match status" value="1"/>
</dbReference>
<sequence>MSKRDYGEMTQGEKEKPIPDSNCILDSNKDELLKLKEKKLKSKQEKQKQKTNKQKKLQDQQTPAELNEQQKQLTVPTPIDRSKLSEDEIIFLERIKKEIKPVLEDSEEFNLVLENVYIIEIEPQSANKHIKSVSQILEPANFTEEFNHLKKIKKKSNSNILQLFLCSVSKFKELDTILNKANYNTETEELELIDGQNENENENENFKNLIKSLSNEKIQLIKFLKINKFTVLVEKVPKYPPLLYSLWDDWNYNIWPCVYRVHFFSTPLVSTLNEQELLNMRTHMMSALEQAKIAKTRGHKPIGAVLVDPETNKVVNNCYDLTNRISEDQTPEIEETLYLSPIVSHCIMTIMNKLSTDQVIEIKNKMKETKERIKPNDDDEDDENEKDDNILNFVNKGQYLANGYHLYLTREPCVMCSMALVHSRIKRVVYGSSGIDGGLGSYLKIHTEKSLNHRFEVYKDFMKDECDSIYNSTDSS</sequence>
<dbReference type="InterPro" id="IPR016193">
    <property type="entry name" value="Cytidine_deaminase-like"/>
</dbReference>
<evidence type="ECO:0000256" key="3">
    <source>
        <dbReference type="SAM" id="MobiDB-lite"/>
    </source>
</evidence>
<proteinExistence type="inferred from homology"/>
<dbReference type="PROSITE" id="PS51747">
    <property type="entry name" value="CYT_DCMP_DEAMINASES_2"/>
    <property type="match status" value="1"/>
</dbReference>
<dbReference type="Gene3D" id="3.40.140.10">
    <property type="entry name" value="Cytidine Deaminase, domain 2"/>
    <property type="match status" value="1"/>
</dbReference>
<name>F0ZHG1_DICPU</name>
<evidence type="ECO:0000256" key="2">
    <source>
        <dbReference type="ARBA" id="ARBA00038160"/>
    </source>
</evidence>
<evidence type="ECO:0000313" key="6">
    <source>
        <dbReference type="Proteomes" id="UP000001064"/>
    </source>
</evidence>
<dbReference type="GO" id="GO:0005737">
    <property type="term" value="C:cytoplasm"/>
    <property type="evidence" value="ECO:0000318"/>
    <property type="project" value="GO_Central"/>
</dbReference>
<dbReference type="eggNOG" id="KOG2771">
    <property type="taxonomic scope" value="Eukaryota"/>
</dbReference>
<protein>
    <recommendedName>
        <fullName evidence="4">CMP/dCMP-type deaminase domain-containing protein</fullName>
    </recommendedName>
</protein>
<feature type="region of interest" description="Disordered" evidence="3">
    <location>
        <begin position="1"/>
        <end position="77"/>
    </location>
</feature>
<dbReference type="RefSeq" id="XP_003286847.1">
    <property type="nucleotide sequence ID" value="XM_003286799.1"/>
</dbReference>
<dbReference type="Pfam" id="PF14437">
    <property type="entry name" value="MafB19-deam"/>
    <property type="match status" value="1"/>
</dbReference>
<keyword evidence="1" id="KW-0819">tRNA processing</keyword>
<feature type="domain" description="CMP/dCMP-type deaminase" evidence="4">
    <location>
        <begin position="278"/>
        <end position="458"/>
    </location>
</feature>
<reference evidence="6" key="1">
    <citation type="journal article" date="2011" name="Genome Biol.">
        <title>Comparative genomics of the social amoebae Dictyostelium discoideum and Dictyostelium purpureum.</title>
        <authorList>
            <consortium name="US DOE Joint Genome Institute (JGI-PGF)"/>
            <person name="Sucgang R."/>
            <person name="Kuo A."/>
            <person name="Tian X."/>
            <person name="Salerno W."/>
            <person name="Parikh A."/>
            <person name="Feasley C.L."/>
            <person name="Dalin E."/>
            <person name="Tu H."/>
            <person name="Huang E."/>
            <person name="Barry K."/>
            <person name="Lindquist E."/>
            <person name="Shapiro H."/>
            <person name="Bruce D."/>
            <person name="Schmutz J."/>
            <person name="Salamov A."/>
            <person name="Fey P."/>
            <person name="Gaudet P."/>
            <person name="Anjard C."/>
            <person name="Babu M.M."/>
            <person name="Basu S."/>
            <person name="Bushmanova Y."/>
            <person name="van der Wel H."/>
            <person name="Katoh-Kurasawa M."/>
            <person name="Dinh C."/>
            <person name="Coutinho P.M."/>
            <person name="Saito T."/>
            <person name="Elias M."/>
            <person name="Schaap P."/>
            <person name="Kay R.R."/>
            <person name="Henrissat B."/>
            <person name="Eichinger L."/>
            <person name="Rivero F."/>
            <person name="Putnam N.H."/>
            <person name="West C.M."/>
            <person name="Loomis W.F."/>
            <person name="Chisholm R.L."/>
            <person name="Shaulsky G."/>
            <person name="Strassmann J.E."/>
            <person name="Queller D.C."/>
            <person name="Kuspa A."/>
            <person name="Grigoriev I.V."/>
        </authorList>
    </citation>
    <scope>NUCLEOTIDE SEQUENCE [LARGE SCALE GENOMIC DNA]</scope>
    <source>
        <strain evidence="6">QSDP1</strain>
    </source>
</reference>
<dbReference type="OMA" id="DWNYNIW"/>
<dbReference type="GO" id="GO:0052717">
    <property type="term" value="F:tRNA-specific adenosine-34 deaminase activity"/>
    <property type="evidence" value="ECO:0007669"/>
    <property type="project" value="UniProtKB-EC"/>
</dbReference>
<comment type="similarity">
    <text evidence="2">Belongs to the cytidine and deoxycytidylate deaminase family. ADAT3 subfamily.</text>
</comment>
<dbReference type="STRING" id="5786.F0ZHG1"/>
<dbReference type="GO" id="GO:0005634">
    <property type="term" value="C:nucleus"/>
    <property type="evidence" value="ECO:0000318"/>
    <property type="project" value="GO_Central"/>
</dbReference>
<dbReference type="FunCoup" id="F0ZHG1">
    <property type="interactions" value="1"/>
</dbReference>
<dbReference type="PANTHER" id="PTHR11079">
    <property type="entry name" value="CYTOSINE DEAMINASE FAMILY MEMBER"/>
    <property type="match status" value="1"/>
</dbReference>
<evidence type="ECO:0000313" key="5">
    <source>
        <dbReference type="EMBL" id="EGC36609.1"/>
    </source>
</evidence>
<dbReference type="AlphaFoldDB" id="F0ZHG1"/>
<dbReference type="InterPro" id="IPR002125">
    <property type="entry name" value="CMP_dCMP_dom"/>
</dbReference>
<evidence type="ECO:0000256" key="1">
    <source>
        <dbReference type="ARBA" id="ARBA00022694"/>
    </source>
</evidence>